<evidence type="ECO:0000256" key="1">
    <source>
        <dbReference type="SAM" id="MobiDB-lite"/>
    </source>
</evidence>
<dbReference type="Proteomes" id="UP000477911">
    <property type="component" value="Unassembled WGS sequence"/>
</dbReference>
<dbReference type="CDD" id="cd04745">
    <property type="entry name" value="LbH_paaY_like"/>
    <property type="match status" value="1"/>
</dbReference>
<dbReference type="SUPFAM" id="SSF51161">
    <property type="entry name" value="Trimeric LpxA-like enzymes"/>
    <property type="match status" value="1"/>
</dbReference>
<dbReference type="PANTHER" id="PTHR13061">
    <property type="entry name" value="DYNACTIN SUBUNIT P25"/>
    <property type="match status" value="1"/>
</dbReference>
<protein>
    <submittedName>
        <fullName evidence="2">Phenylacetic acid degradation protein PaaY</fullName>
    </submittedName>
</protein>
<dbReference type="InterPro" id="IPR050484">
    <property type="entry name" value="Transf_Hexapept/Carb_Anhydrase"/>
</dbReference>
<dbReference type="PANTHER" id="PTHR13061:SF29">
    <property type="entry name" value="GAMMA CARBONIC ANHYDRASE-LIKE 1, MITOCHONDRIAL-RELATED"/>
    <property type="match status" value="1"/>
</dbReference>
<dbReference type="EMBL" id="WUMU01000015">
    <property type="protein sequence ID" value="MXN18739.1"/>
    <property type="molecule type" value="Genomic_DNA"/>
</dbReference>
<comment type="caution">
    <text evidence="2">The sequence shown here is derived from an EMBL/GenBank/DDBJ whole genome shotgun (WGS) entry which is preliminary data.</text>
</comment>
<reference evidence="2 3" key="1">
    <citation type="submission" date="2019-12" db="EMBL/GenBank/DDBJ databases">
        <authorList>
            <person name="Li M."/>
        </authorList>
    </citation>
    <scope>NUCLEOTIDE SEQUENCE [LARGE SCALE GENOMIC DNA]</scope>
    <source>
        <strain evidence="2 3">GBMRC 2024</strain>
    </source>
</reference>
<dbReference type="Gene3D" id="2.160.10.10">
    <property type="entry name" value="Hexapeptide repeat proteins"/>
    <property type="match status" value="1"/>
</dbReference>
<dbReference type="AlphaFoldDB" id="A0A6L7G4F4"/>
<proteinExistence type="predicted"/>
<evidence type="ECO:0000313" key="3">
    <source>
        <dbReference type="Proteomes" id="UP000477911"/>
    </source>
</evidence>
<dbReference type="InterPro" id="IPR001451">
    <property type="entry name" value="Hexapep"/>
</dbReference>
<gene>
    <name evidence="2" type="ORF">GR170_12890</name>
</gene>
<feature type="region of interest" description="Disordered" evidence="1">
    <location>
        <begin position="171"/>
        <end position="192"/>
    </location>
</feature>
<evidence type="ECO:0000313" key="2">
    <source>
        <dbReference type="EMBL" id="MXN18739.1"/>
    </source>
</evidence>
<feature type="compositionally biased region" description="Basic and acidic residues" evidence="1">
    <location>
        <begin position="181"/>
        <end position="192"/>
    </location>
</feature>
<dbReference type="InterPro" id="IPR011004">
    <property type="entry name" value="Trimer_LpxA-like_sf"/>
</dbReference>
<accession>A0A6L7G4F4</accession>
<dbReference type="Pfam" id="PF00132">
    <property type="entry name" value="Hexapep"/>
    <property type="match status" value="2"/>
</dbReference>
<keyword evidence="3" id="KW-1185">Reference proteome</keyword>
<sequence>MMGIYAYDGLVPVVDPEAYVHPEATLVGDVIIGAGCYVGPGAVLRGDFGRIEMRPGSNFQETCVAHAFPGKDVLVEEEGHVGHGAVLHGCRIGRNAMVGMNAVVMDEAVLGENVILGAMSFVRAGMEIPAGHMALGSPAKVIRALSEEEIAWKRAGTGVYRQLAFEAGRKMVPSEPLAAPEPDRRRAEAPRYDPLVLERRRFSGQP</sequence>
<name>A0A6L7G4F4_9RHOB</name>
<organism evidence="2 3">
    <name type="scientific">Pseudooceanicola albus</name>
    <dbReference type="NCBI Taxonomy" id="2692189"/>
    <lineage>
        <taxon>Bacteria</taxon>
        <taxon>Pseudomonadati</taxon>
        <taxon>Pseudomonadota</taxon>
        <taxon>Alphaproteobacteria</taxon>
        <taxon>Rhodobacterales</taxon>
        <taxon>Paracoccaceae</taxon>
        <taxon>Pseudooceanicola</taxon>
    </lineage>
</organism>